<keyword evidence="1" id="KW-0479">Metal-binding</keyword>
<dbReference type="OrthoDB" id="270970at2759"/>
<dbReference type="PANTHER" id="PTHR45911">
    <property type="entry name" value="C2 DOMAIN-CONTAINING PROTEIN"/>
    <property type="match status" value="1"/>
</dbReference>
<evidence type="ECO:0000256" key="1">
    <source>
        <dbReference type="ARBA" id="ARBA00022723"/>
    </source>
</evidence>
<evidence type="ECO:0000256" key="2">
    <source>
        <dbReference type="ARBA" id="ARBA00022837"/>
    </source>
</evidence>
<dbReference type="SMART" id="SM00239">
    <property type="entry name" value="C2"/>
    <property type="match status" value="1"/>
</dbReference>
<evidence type="ECO:0000259" key="3">
    <source>
        <dbReference type="PROSITE" id="PS50004"/>
    </source>
</evidence>
<dbReference type="CDD" id="cd00030">
    <property type="entry name" value="C2"/>
    <property type="match status" value="1"/>
</dbReference>
<dbReference type="AlphaFoldDB" id="A0A9P6USM4"/>
<keyword evidence="2" id="KW-0106">Calcium</keyword>
<dbReference type="PROSITE" id="PS50004">
    <property type="entry name" value="C2"/>
    <property type="match status" value="1"/>
</dbReference>
<proteinExistence type="predicted"/>
<protein>
    <recommendedName>
        <fullName evidence="3">C2 domain-containing protein</fullName>
    </recommendedName>
</protein>
<sequence length="197" mass="21252">MSSLQVSVLRANQLDDVESMGKNDPYCQVSLVNDDKTKFQKTAIKKNAGKNVEWNQTLTLENYQPTQHNLLYVDVLDDEHLADAPIGFAAIPLSQVQHASGHAVKGTFNLFTPSGKQKGTVTLFLAILSAGQGNVQVPDGPEMQGLSEIDNDHQHRIKSMKRKEQAADMASAAGVIGGLMGAKAMLGGHKDEAKKEA</sequence>
<organism evidence="4 5">
    <name type="scientific">Dissophora globulifera</name>
    <dbReference type="NCBI Taxonomy" id="979702"/>
    <lineage>
        <taxon>Eukaryota</taxon>
        <taxon>Fungi</taxon>
        <taxon>Fungi incertae sedis</taxon>
        <taxon>Mucoromycota</taxon>
        <taxon>Mortierellomycotina</taxon>
        <taxon>Mortierellomycetes</taxon>
        <taxon>Mortierellales</taxon>
        <taxon>Mortierellaceae</taxon>
        <taxon>Dissophora</taxon>
    </lineage>
</organism>
<accession>A0A9P6USM4</accession>
<reference evidence="4" key="1">
    <citation type="journal article" date="2020" name="Fungal Divers.">
        <title>Resolving the Mortierellaceae phylogeny through synthesis of multi-gene phylogenetics and phylogenomics.</title>
        <authorList>
            <person name="Vandepol N."/>
            <person name="Liber J."/>
            <person name="Desiro A."/>
            <person name="Na H."/>
            <person name="Kennedy M."/>
            <person name="Barry K."/>
            <person name="Grigoriev I.V."/>
            <person name="Miller A.N."/>
            <person name="O'Donnell K."/>
            <person name="Stajich J.E."/>
            <person name="Bonito G."/>
        </authorList>
    </citation>
    <scope>NUCLEOTIDE SEQUENCE</scope>
    <source>
        <strain evidence="4">REB-010B</strain>
    </source>
</reference>
<gene>
    <name evidence="4" type="ORF">BGZ99_006066</name>
</gene>
<dbReference type="SUPFAM" id="SSF49562">
    <property type="entry name" value="C2 domain (Calcium/lipid-binding domain, CaLB)"/>
    <property type="match status" value="1"/>
</dbReference>
<evidence type="ECO:0000313" key="5">
    <source>
        <dbReference type="Proteomes" id="UP000738325"/>
    </source>
</evidence>
<dbReference type="InterPro" id="IPR035892">
    <property type="entry name" value="C2_domain_sf"/>
</dbReference>
<name>A0A9P6USM4_9FUNG</name>
<dbReference type="EMBL" id="JAAAIP010000401">
    <property type="protein sequence ID" value="KAG0317839.1"/>
    <property type="molecule type" value="Genomic_DNA"/>
</dbReference>
<feature type="domain" description="C2" evidence="3">
    <location>
        <begin position="1"/>
        <end position="108"/>
    </location>
</feature>
<keyword evidence="5" id="KW-1185">Reference proteome</keyword>
<dbReference type="Proteomes" id="UP000738325">
    <property type="component" value="Unassembled WGS sequence"/>
</dbReference>
<dbReference type="PANTHER" id="PTHR45911:SF4">
    <property type="entry name" value="MULTIPLE C2 AND TRANSMEMBRANE DOMAIN-CONTAINING PROTEIN"/>
    <property type="match status" value="1"/>
</dbReference>
<dbReference type="Gene3D" id="2.60.40.150">
    <property type="entry name" value="C2 domain"/>
    <property type="match status" value="1"/>
</dbReference>
<comment type="caution">
    <text evidence="4">The sequence shown here is derived from an EMBL/GenBank/DDBJ whole genome shotgun (WGS) entry which is preliminary data.</text>
</comment>
<evidence type="ECO:0000313" key="4">
    <source>
        <dbReference type="EMBL" id="KAG0317839.1"/>
    </source>
</evidence>
<dbReference type="GO" id="GO:0016020">
    <property type="term" value="C:membrane"/>
    <property type="evidence" value="ECO:0007669"/>
    <property type="project" value="TreeGrafter"/>
</dbReference>
<dbReference type="InterPro" id="IPR000008">
    <property type="entry name" value="C2_dom"/>
</dbReference>
<dbReference type="Pfam" id="PF00168">
    <property type="entry name" value="C2"/>
    <property type="match status" value="1"/>
</dbReference>
<dbReference type="GO" id="GO:0005509">
    <property type="term" value="F:calcium ion binding"/>
    <property type="evidence" value="ECO:0007669"/>
    <property type="project" value="TreeGrafter"/>
</dbReference>